<reference evidence="2" key="1">
    <citation type="journal article" date="2021" name="New Phytol.">
        <title>Evolutionary innovations through gain and loss of genes in the ectomycorrhizal Boletales.</title>
        <authorList>
            <person name="Wu G."/>
            <person name="Miyauchi S."/>
            <person name="Morin E."/>
            <person name="Kuo A."/>
            <person name="Drula E."/>
            <person name="Varga T."/>
            <person name="Kohler A."/>
            <person name="Feng B."/>
            <person name="Cao Y."/>
            <person name="Lipzen A."/>
            <person name="Daum C."/>
            <person name="Hundley H."/>
            <person name="Pangilinan J."/>
            <person name="Johnson J."/>
            <person name="Barry K."/>
            <person name="LaButti K."/>
            <person name="Ng V."/>
            <person name="Ahrendt S."/>
            <person name="Min B."/>
            <person name="Choi I.G."/>
            <person name="Park H."/>
            <person name="Plett J.M."/>
            <person name="Magnuson J."/>
            <person name="Spatafora J.W."/>
            <person name="Nagy L.G."/>
            <person name="Henrissat B."/>
            <person name="Grigoriev I.V."/>
            <person name="Yang Z.L."/>
            <person name="Xu J."/>
            <person name="Martin F.M."/>
        </authorList>
    </citation>
    <scope>NUCLEOTIDE SEQUENCE</scope>
    <source>
        <strain evidence="2">KKN 215</strain>
    </source>
</reference>
<evidence type="ECO:0000313" key="3">
    <source>
        <dbReference type="Proteomes" id="UP000813824"/>
    </source>
</evidence>
<accession>A0A8K0UMV2</accession>
<dbReference type="AlphaFoldDB" id="A0A8K0UMV2"/>
<organism evidence="2 3">
    <name type="scientific">Cristinia sonorae</name>
    <dbReference type="NCBI Taxonomy" id="1940300"/>
    <lineage>
        <taxon>Eukaryota</taxon>
        <taxon>Fungi</taxon>
        <taxon>Dikarya</taxon>
        <taxon>Basidiomycota</taxon>
        <taxon>Agaricomycotina</taxon>
        <taxon>Agaricomycetes</taxon>
        <taxon>Agaricomycetidae</taxon>
        <taxon>Agaricales</taxon>
        <taxon>Pleurotineae</taxon>
        <taxon>Stephanosporaceae</taxon>
        <taxon>Cristinia</taxon>
    </lineage>
</organism>
<proteinExistence type="predicted"/>
<feature type="region of interest" description="Disordered" evidence="1">
    <location>
        <begin position="179"/>
        <end position="209"/>
    </location>
</feature>
<comment type="caution">
    <text evidence="2">The sequence shown here is derived from an EMBL/GenBank/DDBJ whole genome shotgun (WGS) entry which is preliminary data.</text>
</comment>
<feature type="compositionally biased region" description="Polar residues" evidence="1">
    <location>
        <begin position="181"/>
        <end position="198"/>
    </location>
</feature>
<evidence type="ECO:0000313" key="2">
    <source>
        <dbReference type="EMBL" id="KAH8096892.1"/>
    </source>
</evidence>
<gene>
    <name evidence="2" type="ORF">BXZ70DRAFT_895665</name>
</gene>
<sequence length="209" mass="22738">MFRLPTHLETFVPPPTEQVPQTRPWRGTLVLSNPSSPPASSHTVIYCAAAETEGDNQVQTWPPQFVIQILNHRPMLPQFQAWVKANAVPMCMFMPDRLADRDAHKRNIASFELLAKTLHDNQFVAVAPWNSSDRTSGGGLILYPTVTSTALLVGAIFLQNGFPDFLGVNPRSHVLPVPRAQSYSPSGSSATPNIATSQRHGRGGGGYAG</sequence>
<name>A0A8K0UMV2_9AGAR</name>
<keyword evidence="3" id="KW-1185">Reference proteome</keyword>
<evidence type="ECO:0000256" key="1">
    <source>
        <dbReference type="SAM" id="MobiDB-lite"/>
    </source>
</evidence>
<dbReference type="EMBL" id="JAEVFJ010000022">
    <property type="protein sequence ID" value="KAH8096892.1"/>
    <property type="molecule type" value="Genomic_DNA"/>
</dbReference>
<dbReference type="Proteomes" id="UP000813824">
    <property type="component" value="Unassembled WGS sequence"/>
</dbReference>
<dbReference type="OrthoDB" id="3244905at2759"/>
<protein>
    <submittedName>
        <fullName evidence="2">Uncharacterized protein</fullName>
    </submittedName>
</protein>